<proteinExistence type="predicted"/>
<evidence type="ECO:0000313" key="1">
    <source>
        <dbReference type="EMBL" id="KAI3699297.1"/>
    </source>
</evidence>
<gene>
    <name evidence="1" type="ORF">L2E82_43522</name>
</gene>
<evidence type="ECO:0000313" key="2">
    <source>
        <dbReference type="Proteomes" id="UP001055811"/>
    </source>
</evidence>
<dbReference type="Proteomes" id="UP001055811">
    <property type="component" value="Linkage Group LG08"/>
</dbReference>
<keyword evidence="2" id="KW-1185">Reference proteome</keyword>
<reference evidence="2" key="1">
    <citation type="journal article" date="2022" name="Mol. Ecol. Resour.">
        <title>The genomes of chicory, endive, great burdock and yacon provide insights into Asteraceae palaeo-polyploidization history and plant inulin production.</title>
        <authorList>
            <person name="Fan W."/>
            <person name="Wang S."/>
            <person name="Wang H."/>
            <person name="Wang A."/>
            <person name="Jiang F."/>
            <person name="Liu H."/>
            <person name="Zhao H."/>
            <person name="Xu D."/>
            <person name="Zhang Y."/>
        </authorList>
    </citation>
    <scope>NUCLEOTIDE SEQUENCE [LARGE SCALE GENOMIC DNA]</scope>
    <source>
        <strain evidence="2">cv. Punajuju</strain>
    </source>
</reference>
<reference evidence="1 2" key="2">
    <citation type="journal article" date="2022" name="Mol. Ecol. Resour.">
        <title>The genomes of chicory, endive, great burdock and yacon provide insights into Asteraceae paleo-polyploidization history and plant inulin production.</title>
        <authorList>
            <person name="Fan W."/>
            <person name="Wang S."/>
            <person name="Wang H."/>
            <person name="Wang A."/>
            <person name="Jiang F."/>
            <person name="Liu H."/>
            <person name="Zhao H."/>
            <person name="Xu D."/>
            <person name="Zhang Y."/>
        </authorList>
    </citation>
    <scope>NUCLEOTIDE SEQUENCE [LARGE SCALE GENOMIC DNA]</scope>
    <source>
        <strain evidence="2">cv. Punajuju</strain>
        <tissue evidence="1">Leaves</tissue>
    </source>
</reference>
<protein>
    <submittedName>
        <fullName evidence="1">Uncharacterized protein</fullName>
    </submittedName>
</protein>
<name>A0ACB8ZP16_CICIN</name>
<accession>A0ACB8ZP16</accession>
<organism evidence="1 2">
    <name type="scientific">Cichorium intybus</name>
    <name type="common">Chicory</name>
    <dbReference type="NCBI Taxonomy" id="13427"/>
    <lineage>
        <taxon>Eukaryota</taxon>
        <taxon>Viridiplantae</taxon>
        <taxon>Streptophyta</taxon>
        <taxon>Embryophyta</taxon>
        <taxon>Tracheophyta</taxon>
        <taxon>Spermatophyta</taxon>
        <taxon>Magnoliopsida</taxon>
        <taxon>eudicotyledons</taxon>
        <taxon>Gunneridae</taxon>
        <taxon>Pentapetalae</taxon>
        <taxon>asterids</taxon>
        <taxon>campanulids</taxon>
        <taxon>Asterales</taxon>
        <taxon>Asteraceae</taxon>
        <taxon>Cichorioideae</taxon>
        <taxon>Cichorieae</taxon>
        <taxon>Cichoriinae</taxon>
        <taxon>Cichorium</taxon>
    </lineage>
</organism>
<comment type="caution">
    <text evidence="1">The sequence shown here is derived from an EMBL/GenBank/DDBJ whole genome shotgun (WGS) entry which is preliminary data.</text>
</comment>
<dbReference type="EMBL" id="CM042016">
    <property type="protein sequence ID" value="KAI3699297.1"/>
    <property type="molecule type" value="Genomic_DNA"/>
</dbReference>
<sequence>MEDIKRKPMGGNLGLEDEICGIFGEMLKRLSALREEKVNLELERMRLHDDAMNVEGDDRLSNLPDYVIHEILSYISIKDAIRTSVLSSRWRFIWTKMPYLNFENLNHHRPSISKFISNVLSHRNEQTQVISVDLVLGRSIMDDESVARILNCAYSYNIQQLGEHLISAPRLTSLVIEGRRPWHISIPEGFPCLEKVDLFMHKPSNADARGIVSLLHHLRNAKLLILSLGILQRLLQRRKHSSYLELMPHEACAFANAKISKFRIKNPAKIYLEKVTTSTEIETYESCPTAIFPMVSYEEIKAIQDMTSAQVHVENLGMWLNKCKENKNMKEPQVKKHWPFELQSNLGEIMALMKQSKLVALRSWRILAKLEFLDCYENKDISRIISWLQEMRSLFQGIEGMMIRLSATKRAVMQPNFTRLFQDAAILTYNILEWMKTRRRKEVVGGYERRRYREEDEYPESDLSTPKDVAMDDFTQLKSEIVTVPMQVLESIAKVCHVSIVSGKTLMSDSFQPLHHDSTPQDTNSVESEIEETSVRESR</sequence>